<protein>
    <recommendedName>
        <fullName evidence="1">Glycosyltransferase 2-like domain-containing protein</fullName>
    </recommendedName>
</protein>
<evidence type="ECO:0000313" key="3">
    <source>
        <dbReference type="Proteomes" id="UP000645390"/>
    </source>
</evidence>
<dbReference type="InterPro" id="IPR029044">
    <property type="entry name" value="Nucleotide-diphossugar_trans"/>
</dbReference>
<dbReference type="PANTHER" id="PTHR22916:SF3">
    <property type="entry name" value="UDP-GLCNAC:BETAGAL BETA-1,3-N-ACETYLGLUCOSAMINYLTRANSFERASE-LIKE PROTEIN 1"/>
    <property type="match status" value="1"/>
</dbReference>
<dbReference type="Proteomes" id="UP000645390">
    <property type="component" value="Unassembled WGS sequence"/>
</dbReference>
<evidence type="ECO:0000313" key="2">
    <source>
        <dbReference type="EMBL" id="GGI22891.1"/>
    </source>
</evidence>
<comment type="caution">
    <text evidence="2">The sequence shown here is derived from an EMBL/GenBank/DDBJ whole genome shotgun (WGS) entry which is preliminary data.</text>
</comment>
<dbReference type="Gene3D" id="3.90.550.10">
    <property type="entry name" value="Spore Coat Polysaccharide Biosynthesis Protein SpsA, Chain A"/>
    <property type="match status" value="1"/>
</dbReference>
<dbReference type="RefSeq" id="WP_188411656.1">
    <property type="nucleotide sequence ID" value="NZ_BMDJ01000001.1"/>
</dbReference>
<accession>A0ABQ2BCP5</accession>
<evidence type="ECO:0000259" key="1">
    <source>
        <dbReference type="Pfam" id="PF00535"/>
    </source>
</evidence>
<reference evidence="3" key="1">
    <citation type="journal article" date="2019" name="Int. J. Syst. Evol. Microbiol.">
        <title>The Global Catalogue of Microorganisms (GCM) 10K type strain sequencing project: providing services to taxonomists for standard genome sequencing and annotation.</title>
        <authorList>
            <consortium name="The Broad Institute Genomics Platform"/>
            <consortium name="The Broad Institute Genome Sequencing Center for Infectious Disease"/>
            <person name="Wu L."/>
            <person name="Ma J."/>
        </authorList>
    </citation>
    <scope>NUCLEOTIDE SEQUENCE [LARGE SCALE GENOMIC DNA]</scope>
    <source>
        <strain evidence="3">CCM 8939</strain>
    </source>
</reference>
<sequence>MNMNRPLVSIALCTFNGEKYISEQLDSIINQDYPNLEIIIVDDNSSDKTIDILKSFAERNENISLVLNETNIGFNKNFRKALTLCSAEYIAISDQDDIWLPEKISRLVNNIKDNLLLYHDSEYINDNGTSLNISISSHHRFLSGNCVKQLLYFNCISGHTSLIKKELLDLTPEFDKDLYYDWWLAYTAACTGRLNFIKDRLVKHRKHTESSTGKDKTDTRLLRVVHLNLFLAHPLTPKPIAALVVKLLSGYNELAHKSFSKKLFSLLISNRTDLLFIRKKSYYSQIKFLIKESSK</sequence>
<organism evidence="2 3">
    <name type="scientific">Pedobacter mendelii</name>
    <dbReference type="NCBI Taxonomy" id="1908240"/>
    <lineage>
        <taxon>Bacteria</taxon>
        <taxon>Pseudomonadati</taxon>
        <taxon>Bacteroidota</taxon>
        <taxon>Sphingobacteriia</taxon>
        <taxon>Sphingobacteriales</taxon>
        <taxon>Sphingobacteriaceae</taxon>
        <taxon>Pedobacter</taxon>
    </lineage>
</organism>
<dbReference type="InterPro" id="IPR001173">
    <property type="entry name" value="Glyco_trans_2-like"/>
</dbReference>
<dbReference type="PANTHER" id="PTHR22916">
    <property type="entry name" value="GLYCOSYLTRANSFERASE"/>
    <property type="match status" value="1"/>
</dbReference>
<keyword evidence="3" id="KW-1185">Reference proteome</keyword>
<dbReference type="Pfam" id="PF00535">
    <property type="entry name" value="Glycos_transf_2"/>
    <property type="match status" value="1"/>
</dbReference>
<gene>
    <name evidence="2" type="ORF">GCM10008119_04910</name>
</gene>
<dbReference type="EMBL" id="BMDJ01000001">
    <property type="protein sequence ID" value="GGI22891.1"/>
    <property type="molecule type" value="Genomic_DNA"/>
</dbReference>
<feature type="domain" description="Glycosyltransferase 2-like" evidence="1">
    <location>
        <begin position="9"/>
        <end position="148"/>
    </location>
</feature>
<dbReference type="SUPFAM" id="SSF53448">
    <property type="entry name" value="Nucleotide-diphospho-sugar transferases"/>
    <property type="match status" value="1"/>
</dbReference>
<proteinExistence type="predicted"/>
<name>A0ABQ2BCP5_9SPHI</name>
<dbReference type="CDD" id="cd04196">
    <property type="entry name" value="GT_2_like_d"/>
    <property type="match status" value="1"/>
</dbReference>